<accession>A0A1G4UP82</accession>
<feature type="transmembrane region" description="Helical" evidence="1">
    <location>
        <begin position="15"/>
        <end position="33"/>
    </location>
</feature>
<name>A0A1G4UP82_9HYPH</name>
<dbReference type="RefSeq" id="WP_091443979.1">
    <property type="nucleotide sequence ID" value="NZ_FMTP01000010.1"/>
</dbReference>
<dbReference type="AlphaFoldDB" id="A0A1G4UP82"/>
<organism evidence="2 3">
    <name type="scientific">Ancylobacter rudongensis</name>
    <dbReference type="NCBI Taxonomy" id="177413"/>
    <lineage>
        <taxon>Bacteria</taxon>
        <taxon>Pseudomonadati</taxon>
        <taxon>Pseudomonadota</taxon>
        <taxon>Alphaproteobacteria</taxon>
        <taxon>Hyphomicrobiales</taxon>
        <taxon>Xanthobacteraceae</taxon>
        <taxon>Ancylobacter</taxon>
    </lineage>
</organism>
<proteinExistence type="predicted"/>
<keyword evidence="3" id="KW-1185">Reference proteome</keyword>
<reference evidence="3" key="1">
    <citation type="submission" date="2016-10" db="EMBL/GenBank/DDBJ databases">
        <authorList>
            <person name="Varghese N."/>
            <person name="Submissions S."/>
        </authorList>
    </citation>
    <scope>NUCLEOTIDE SEQUENCE [LARGE SCALE GENOMIC DNA]</scope>
    <source>
        <strain evidence="3">CGMCC 1.1761</strain>
    </source>
</reference>
<keyword evidence="1" id="KW-0472">Membrane</keyword>
<dbReference type="Proteomes" id="UP000198889">
    <property type="component" value="Unassembled WGS sequence"/>
</dbReference>
<protein>
    <submittedName>
        <fullName evidence="2">Uncharacterized protein</fullName>
    </submittedName>
</protein>
<sequence>MAFDKEPRTGFDGGAAIAAVCLLAIGAFFYSAADFGEREARYAEQQRQKEAICGRIGAEYVEQRKGMPLCVLADGQVFLFRSVKERFQ</sequence>
<evidence type="ECO:0000256" key="1">
    <source>
        <dbReference type="SAM" id="Phobius"/>
    </source>
</evidence>
<evidence type="ECO:0000313" key="3">
    <source>
        <dbReference type="Proteomes" id="UP000198889"/>
    </source>
</evidence>
<evidence type="ECO:0000313" key="2">
    <source>
        <dbReference type="EMBL" id="SCW95354.1"/>
    </source>
</evidence>
<gene>
    <name evidence="2" type="ORF">SAMN05660859_0005</name>
</gene>
<keyword evidence="1" id="KW-1133">Transmembrane helix</keyword>
<keyword evidence="1" id="KW-0812">Transmembrane</keyword>
<dbReference type="STRING" id="177413.SAMN05660859_0005"/>
<dbReference type="EMBL" id="FMTP01000010">
    <property type="protein sequence ID" value="SCW95354.1"/>
    <property type="molecule type" value="Genomic_DNA"/>
</dbReference>